<reference evidence="1" key="1">
    <citation type="journal article" date="2021" name="Front. Microbiol.">
        <title>Comprehensive Comparative Genomics and Phenotyping of Methylobacterium Species.</title>
        <authorList>
            <person name="Alessa O."/>
            <person name="Ogura Y."/>
            <person name="Fujitani Y."/>
            <person name="Takami H."/>
            <person name="Hayashi T."/>
            <person name="Sahin N."/>
            <person name="Tani A."/>
        </authorList>
    </citation>
    <scope>NUCLEOTIDE SEQUENCE</scope>
    <source>
        <strain evidence="1">NBRC 15689</strain>
    </source>
</reference>
<dbReference type="EMBL" id="BPQV01000007">
    <property type="protein sequence ID" value="GJE27920.1"/>
    <property type="molecule type" value="Genomic_DNA"/>
</dbReference>
<dbReference type="Proteomes" id="UP001055156">
    <property type="component" value="Unassembled WGS sequence"/>
</dbReference>
<evidence type="ECO:0000313" key="2">
    <source>
        <dbReference type="Proteomes" id="UP001055156"/>
    </source>
</evidence>
<protein>
    <submittedName>
        <fullName evidence="1">Uncharacterized protein</fullName>
    </submittedName>
</protein>
<comment type="caution">
    <text evidence="1">The sequence shown here is derived from an EMBL/GenBank/DDBJ whole genome shotgun (WGS) entry which is preliminary data.</text>
</comment>
<gene>
    <name evidence="1" type="ORF">LKMONMHP_2782</name>
</gene>
<name>A0ABQ4TAL4_METOR</name>
<keyword evidence="2" id="KW-1185">Reference proteome</keyword>
<accession>A0ABQ4TAL4</accession>
<reference evidence="1" key="2">
    <citation type="submission" date="2021-08" db="EMBL/GenBank/DDBJ databases">
        <authorList>
            <person name="Tani A."/>
            <person name="Ola A."/>
            <person name="Ogura Y."/>
            <person name="Katsura K."/>
            <person name="Hayashi T."/>
        </authorList>
    </citation>
    <scope>NUCLEOTIDE SEQUENCE</scope>
    <source>
        <strain evidence="1">NBRC 15689</strain>
    </source>
</reference>
<sequence length="40" mass="4616">MLKVLTRGVALVIGGQEYRYCLLRDLPTSLFDSVVRKMWS</sequence>
<organism evidence="1 2">
    <name type="scientific">Methylobacterium organophilum</name>
    <dbReference type="NCBI Taxonomy" id="410"/>
    <lineage>
        <taxon>Bacteria</taxon>
        <taxon>Pseudomonadati</taxon>
        <taxon>Pseudomonadota</taxon>
        <taxon>Alphaproteobacteria</taxon>
        <taxon>Hyphomicrobiales</taxon>
        <taxon>Methylobacteriaceae</taxon>
        <taxon>Methylobacterium</taxon>
    </lineage>
</organism>
<proteinExistence type="predicted"/>
<evidence type="ECO:0000313" key="1">
    <source>
        <dbReference type="EMBL" id="GJE27920.1"/>
    </source>
</evidence>